<dbReference type="OrthoDB" id="3295125at2"/>
<dbReference type="PROSITE" id="PS01117">
    <property type="entry name" value="HTH_MARR_1"/>
    <property type="match status" value="1"/>
</dbReference>
<dbReference type="InterPro" id="IPR036390">
    <property type="entry name" value="WH_DNA-bd_sf"/>
</dbReference>
<sequence length="157" mass="17274">MGMPSYLILPGVNEIAAAVVELAPALHRALERRADTEIDFPRPPDLQLSALRLVRRHPGTTVRELAGELQLKPNNASALVTAMVTQGLLVKEHDRADRRVVRLRLTDQARQRHDAVQGLFTGYVEAALAALTDSERRDVAAALPVLHRIVEQIKAGE</sequence>
<dbReference type="AlphaFoldDB" id="A0A285IYI8"/>
<evidence type="ECO:0000259" key="4">
    <source>
        <dbReference type="PROSITE" id="PS50995"/>
    </source>
</evidence>
<dbReference type="GO" id="GO:0003677">
    <property type="term" value="F:DNA binding"/>
    <property type="evidence" value="ECO:0007669"/>
    <property type="project" value="UniProtKB-KW"/>
</dbReference>
<gene>
    <name evidence="5" type="ORF">SAMN05421748_113186</name>
</gene>
<dbReference type="InterPro" id="IPR036388">
    <property type="entry name" value="WH-like_DNA-bd_sf"/>
</dbReference>
<evidence type="ECO:0000313" key="6">
    <source>
        <dbReference type="Proteomes" id="UP000219612"/>
    </source>
</evidence>
<feature type="domain" description="HTH marR-type" evidence="4">
    <location>
        <begin position="12"/>
        <end position="151"/>
    </location>
</feature>
<dbReference type="Proteomes" id="UP000219612">
    <property type="component" value="Unassembled WGS sequence"/>
</dbReference>
<evidence type="ECO:0000256" key="2">
    <source>
        <dbReference type="ARBA" id="ARBA00023125"/>
    </source>
</evidence>
<evidence type="ECO:0000256" key="1">
    <source>
        <dbReference type="ARBA" id="ARBA00023015"/>
    </source>
</evidence>
<dbReference type="PROSITE" id="PS50995">
    <property type="entry name" value="HTH_MARR_2"/>
    <property type="match status" value="1"/>
</dbReference>
<keyword evidence="3" id="KW-0804">Transcription</keyword>
<dbReference type="PANTHER" id="PTHR33164:SF103">
    <property type="entry name" value="REGULATORY PROTEIN MARR"/>
    <property type="match status" value="1"/>
</dbReference>
<dbReference type="GO" id="GO:0003700">
    <property type="term" value="F:DNA-binding transcription factor activity"/>
    <property type="evidence" value="ECO:0007669"/>
    <property type="project" value="InterPro"/>
</dbReference>
<dbReference type="InterPro" id="IPR039422">
    <property type="entry name" value="MarR/SlyA-like"/>
</dbReference>
<accession>A0A285IYI8</accession>
<dbReference type="PANTHER" id="PTHR33164">
    <property type="entry name" value="TRANSCRIPTIONAL REGULATOR, MARR FAMILY"/>
    <property type="match status" value="1"/>
</dbReference>
<organism evidence="5 6">
    <name type="scientific">Paractinoplanes atraurantiacus</name>
    <dbReference type="NCBI Taxonomy" id="1036182"/>
    <lineage>
        <taxon>Bacteria</taxon>
        <taxon>Bacillati</taxon>
        <taxon>Actinomycetota</taxon>
        <taxon>Actinomycetes</taxon>
        <taxon>Micromonosporales</taxon>
        <taxon>Micromonosporaceae</taxon>
        <taxon>Paractinoplanes</taxon>
    </lineage>
</organism>
<proteinExistence type="predicted"/>
<keyword evidence="1" id="KW-0805">Transcription regulation</keyword>
<dbReference type="InterPro" id="IPR000835">
    <property type="entry name" value="HTH_MarR-typ"/>
</dbReference>
<keyword evidence="6" id="KW-1185">Reference proteome</keyword>
<dbReference type="GO" id="GO:0006950">
    <property type="term" value="P:response to stress"/>
    <property type="evidence" value="ECO:0007669"/>
    <property type="project" value="TreeGrafter"/>
</dbReference>
<evidence type="ECO:0000313" key="5">
    <source>
        <dbReference type="EMBL" id="SNY53120.1"/>
    </source>
</evidence>
<reference evidence="5 6" key="1">
    <citation type="submission" date="2017-09" db="EMBL/GenBank/DDBJ databases">
        <authorList>
            <person name="Ehlers B."/>
            <person name="Leendertz F.H."/>
        </authorList>
    </citation>
    <scope>NUCLEOTIDE SEQUENCE [LARGE SCALE GENOMIC DNA]</scope>
    <source>
        <strain evidence="5 6">CGMCC 4.6857</strain>
    </source>
</reference>
<evidence type="ECO:0000256" key="3">
    <source>
        <dbReference type="ARBA" id="ARBA00023163"/>
    </source>
</evidence>
<dbReference type="Pfam" id="PF12802">
    <property type="entry name" value="MarR_2"/>
    <property type="match status" value="1"/>
</dbReference>
<dbReference type="EMBL" id="OBDY01000013">
    <property type="protein sequence ID" value="SNY53120.1"/>
    <property type="molecule type" value="Genomic_DNA"/>
</dbReference>
<keyword evidence="2 5" id="KW-0238">DNA-binding</keyword>
<dbReference type="InterPro" id="IPR023187">
    <property type="entry name" value="Tscrpt_reg_MarR-type_CS"/>
</dbReference>
<dbReference type="SUPFAM" id="SSF46785">
    <property type="entry name" value="Winged helix' DNA-binding domain"/>
    <property type="match status" value="1"/>
</dbReference>
<name>A0A285IYI8_9ACTN</name>
<dbReference type="Gene3D" id="1.10.10.10">
    <property type="entry name" value="Winged helix-like DNA-binding domain superfamily/Winged helix DNA-binding domain"/>
    <property type="match status" value="1"/>
</dbReference>
<protein>
    <submittedName>
        <fullName evidence="5">DNA-binding transcriptional regulator, MarR family</fullName>
    </submittedName>
</protein>
<dbReference type="SMART" id="SM00347">
    <property type="entry name" value="HTH_MARR"/>
    <property type="match status" value="1"/>
</dbReference>